<comment type="caution">
    <text evidence="1">The sequence shown here is derived from an EMBL/GenBank/DDBJ whole genome shotgun (WGS) entry which is preliminary data.</text>
</comment>
<dbReference type="SUPFAM" id="SSF55486">
    <property type="entry name" value="Metalloproteases ('zincins'), catalytic domain"/>
    <property type="match status" value="1"/>
</dbReference>
<organism evidence="1 2">
    <name type="scientific">Sphingomonas oligophenolica</name>
    <dbReference type="NCBI Taxonomy" id="301154"/>
    <lineage>
        <taxon>Bacteria</taxon>
        <taxon>Pseudomonadati</taxon>
        <taxon>Pseudomonadota</taxon>
        <taxon>Alphaproteobacteria</taxon>
        <taxon>Sphingomonadales</taxon>
        <taxon>Sphingomonadaceae</taxon>
        <taxon>Sphingomonas</taxon>
    </lineage>
</organism>
<gene>
    <name evidence="1" type="ORF">ABC974_13150</name>
</gene>
<dbReference type="EMBL" id="JBDIME010000010">
    <property type="protein sequence ID" value="MEN2790580.1"/>
    <property type="molecule type" value="Genomic_DNA"/>
</dbReference>
<evidence type="ECO:0000313" key="2">
    <source>
        <dbReference type="Proteomes" id="UP001419910"/>
    </source>
</evidence>
<keyword evidence="2" id="KW-1185">Reference proteome</keyword>
<evidence type="ECO:0008006" key="3">
    <source>
        <dbReference type="Google" id="ProtNLM"/>
    </source>
</evidence>
<reference evidence="1 2" key="1">
    <citation type="submission" date="2024-05" db="EMBL/GenBank/DDBJ databases">
        <authorList>
            <person name="Liu Q."/>
            <person name="Xin Y.-H."/>
        </authorList>
    </citation>
    <scope>NUCLEOTIDE SEQUENCE [LARGE SCALE GENOMIC DNA]</scope>
    <source>
        <strain evidence="1 2">CGMCC 1.10181</strain>
    </source>
</reference>
<evidence type="ECO:0000313" key="1">
    <source>
        <dbReference type="EMBL" id="MEN2790580.1"/>
    </source>
</evidence>
<dbReference type="CDD" id="cd09598">
    <property type="entry name" value="M4_like"/>
    <property type="match status" value="1"/>
</dbReference>
<protein>
    <recommendedName>
        <fullName evidence="3">Peptidase M4</fullName>
    </recommendedName>
</protein>
<name>A0ABU9Y451_9SPHN</name>
<dbReference type="Proteomes" id="UP001419910">
    <property type="component" value="Unassembled WGS sequence"/>
</dbReference>
<dbReference type="RefSeq" id="WP_343888324.1">
    <property type="nucleotide sequence ID" value="NZ_BAAAEH010000008.1"/>
</dbReference>
<accession>A0ABU9Y451</accession>
<proteinExistence type="predicted"/>
<sequence length="630" mass="70895">MPRIPCPSSRRLRIFALDPSLGSSLRTYDSRIATVSVPFEELGKGPVGEYLEVVDVDPASNRYYLPVDLNHPYLLAQDGLDPSEGNPGFHQQMVYAVAMRTIAVFEEALGRKALWAPTVPTIHDGRPNEFIRRLRLYPHATRAANAYYSPDRRAILFGYFPSEAEESAATPGGTMVFACLSGDIIAHEMTHALLDGAARGFRESSNPDVLAFHEGFADIVALFQHFGYRDLVLREIAAARGTTGAAGLLSGLARQFGEGASRGGPLRDYVNFPPDLSYATTFDVHDRGALLVKAVYDAFLLIVERRTGDLIRLATGGSGILRPGALHPDLVERLTDETCRAARHVLRMCIRAIDYCPSVDITFGSYLRALITSDLEQVDEDRFAYRMAFLESFRHLGLLPRNLRTVSIETLRWRSPRGSKLRASAQWVQDVVDALHIDWRTSFTRKEIFEKGEERRDVVQKLLKDRISREPDIAAELGLKLKLPKYNDDFSPDESWVERNKDYPNATNFEVSSVRAAQRLRPNSQSREEIVIVLNQRRPMPIDPGRPKAQRFWFRGGVTLIINPRGAGNKAEILYAITRSMLDKERLRRERAFRSNPAGSGLSALYLADPQLSKMEPFAMLHRREEMAHD</sequence>